<gene>
    <name evidence="3" type="ORF">MNBD_ALPHA12-1277</name>
</gene>
<dbReference type="InterPro" id="IPR036111">
    <property type="entry name" value="Mal/L-sulfo/L-lacto_DH-like_sf"/>
</dbReference>
<reference evidence="3" key="1">
    <citation type="submission" date="2018-06" db="EMBL/GenBank/DDBJ databases">
        <authorList>
            <person name="Zhirakovskaya E."/>
        </authorList>
    </citation>
    <scope>NUCLEOTIDE SEQUENCE</scope>
</reference>
<dbReference type="GO" id="GO:0016491">
    <property type="term" value="F:oxidoreductase activity"/>
    <property type="evidence" value="ECO:0007669"/>
    <property type="project" value="UniProtKB-KW"/>
</dbReference>
<sequence>MSQDQLRIAEKEAEKFARQLLMAHDVDERQAAFVASNAVWNEMVGRHNFGFERFDVYIKRLVAKGINPHANPHLKQNGETVALIDGDNGFGQYAAAIAIKAAIKMAKQTGVGVVAVHNSNFFGTGAYFVQQAAKSSMISMAMSNSFAKVAAHNGLLPVLGTNPFAFGAPRQNGESLLVDIATSALAGSSVRQYAKQGQKLPEGFAIDSDGKAITEPQKVKTGALLPFAGPKGFCMALMVEILAGILSGAAISKGVKSIYNELDQGGGNGHFMLAIDIGRFMPLADYFERMENLLALIKQSGDGTREILLPGQIRWRNYFANQKAGLALDNDLAAKLEELALDAGVVAPWQATANTKTAPS</sequence>
<dbReference type="InterPro" id="IPR003767">
    <property type="entry name" value="Malate/L-lactate_DH-like"/>
</dbReference>
<dbReference type="PANTHER" id="PTHR11091">
    <property type="entry name" value="OXIDOREDUCTASE-RELATED"/>
    <property type="match status" value="1"/>
</dbReference>
<dbReference type="Gene3D" id="1.10.1530.10">
    <property type="match status" value="1"/>
</dbReference>
<proteinExistence type="inferred from homology"/>
<dbReference type="Gene3D" id="3.30.1370.60">
    <property type="entry name" value="Hypothetical oxidoreductase yiak, domain 2"/>
    <property type="match status" value="1"/>
</dbReference>
<accession>A0A3B0U5N4</accession>
<organism evidence="3">
    <name type="scientific">hydrothermal vent metagenome</name>
    <dbReference type="NCBI Taxonomy" id="652676"/>
    <lineage>
        <taxon>unclassified sequences</taxon>
        <taxon>metagenomes</taxon>
        <taxon>ecological metagenomes</taxon>
    </lineage>
</organism>
<comment type="similarity">
    <text evidence="1">Belongs to the LDH2/MDH2 oxidoreductase family.</text>
</comment>
<keyword evidence="2" id="KW-0560">Oxidoreductase</keyword>
<dbReference type="Pfam" id="PF02615">
    <property type="entry name" value="Ldh_2"/>
    <property type="match status" value="1"/>
</dbReference>
<dbReference type="AlphaFoldDB" id="A0A3B0U5N4"/>
<dbReference type="PANTHER" id="PTHR11091:SF0">
    <property type="entry name" value="MALATE DEHYDROGENASE"/>
    <property type="match status" value="1"/>
</dbReference>
<evidence type="ECO:0000256" key="1">
    <source>
        <dbReference type="ARBA" id="ARBA00006056"/>
    </source>
</evidence>
<protein>
    <recommendedName>
        <fullName evidence="4">Malate dehydrogenase</fullName>
    </recommendedName>
</protein>
<dbReference type="EMBL" id="UOEO01000045">
    <property type="protein sequence ID" value="VAW16124.1"/>
    <property type="molecule type" value="Genomic_DNA"/>
</dbReference>
<dbReference type="SUPFAM" id="SSF89733">
    <property type="entry name" value="L-sulfolactate dehydrogenase-like"/>
    <property type="match status" value="1"/>
</dbReference>
<evidence type="ECO:0008006" key="4">
    <source>
        <dbReference type="Google" id="ProtNLM"/>
    </source>
</evidence>
<dbReference type="InterPro" id="IPR043144">
    <property type="entry name" value="Mal/L-sulf/L-lact_DH-like_ah"/>
</dbReference>
<evidence type="ECO:0000256" key="2">
    <source>
        <dbReference type="ARBA" id="ARBA00023002"/>
    </source>
</evidence>
<evidence type="ECO:0000313" key="3">
    <source>
        <dbReference type="EMBL" id="VAW16124.1"/>
    </source>
</evidence>
<dbReference type="InterPro" id="IPR043143">
    <property type="entry name" value="Mal/L-sulf/L-lact_DH-like_NADP"/>
</dbReference>
<name>A0A3B0U5N4_9ZZZZ</name>